<accession>A0AAV1ZM87</accession>
<comment type="caution">
    <text evidence="1">The sequence shown here is derived from an EMBL/GenBank/DDBJ whole genome shotgun (WGS) entry which is preliminary data.</text>
</comment>
<organism evidence="1 2">
    <name type="scientific">Larinioides sclopetarius</name>
    <dbReference type="NCBI Taxonomy" id="280406"/>
    <lineage>
        <taxon>Eukaryota</taxon>
        <taxon>Metazoa</taxon>
        <taxon>Ecdysozoa</taxon>
        <taxon>Arthropoda</taxon>
        <taxon>Chelicerata</taxon>
        <taxon>Arachnida</taxon>
        <taxon>Araneae</taxon>
        <taxon>Araneomorphae</taxon>
        <taxon>Entelegynae</taxon>
        <taxon>Araneoidea</taxon>
        <taxon>Araneidae</taxon>
        <taxon>Larinioides</taxon>
    </lineage>
</organism>
<dbReference type="AlphaFoldDB" id="A0AAV1ZM87"/>
<reference evidence="1 2" key="1">
    <citation type="submission" date="2024-04" db="EMBL/GenBank/DDBJ databases">
        <authorList>
            <person name="Rising A."/>
            <person name="Reimegard J."/>
            <person name="Sonavane S."/>
            <person name="Akerstrom W."/>
            <person name="Nylinder S."/>
            <person name="Hedman E."/>
            <person name="Kallberg Y."/>
        </authorList>
    </citation>
    <scope>NUCLEOTIDE SEQUENCE [LARGE SCALE GENOMIC DNA]</scope>
</reference>
<dbReference type="Proteomes" id="UP001497382">
    <property type="component" value="Unassembled WGS sequence"/>
</dbReference>
<feature type="non-terminal residue" evidence="1">
    <location>
        <position position="1"/>
    </location>
</feature>
<proteinExistence type="predicted"/>
<keyword evidence="2" id="KW-1185">Reference proteome</keyword>
<gene>
    <name evidence="1" type="ORF">LARSCL_LOCUS5798</name>
</gene>
<dbReference type="EMBL" id="CAXIEN010000054">
    <property type="protein sequence ID" value="CAL1271385.1"/>
    <property type="molecule type" value="Genomic_DNA"/>
</dbReference>
<name>A0AAV1ZM87_9ARAC</name>
<sequence>LLFVTIFYRIPGADLLDKSLDFLRGKVRVME</sequence>
<protein>
    <submittedName>
        <fullName evidence="1">Uncharacterized protein</fullName>
    </submittedName>
</protein>
<evidence type="ECO:0000313" key="2">
    <source>
        <dbReference type="Proteomes" id="UP001497382"/>
    </source>
</evidence>
<evidence type="ECO:0000313" key="1">
    <source>
        <dbReference type="EMBL" id="CAL1271385.1"/>
    </source>
</evidence>